<comment type="caution">
    <text evidence="1">The sequence shown here is derived from an EMBL/GenBank/DDBJ whole genome shotgun (WGS) entry which is preliminary data.</text>
</comment>
<proteinExistence type="predicted"/>
<sequence length="219" mass="24729">MPETPVHTIMSRPFMNGSECCIARCPYPGNLYFIAFARAYGMACSRLLDIINCTTCGPEMLELSESKRPLVWFDSFMNRMDFSSDPFHPEGHLAALLKVDPPVIKLTGRKKYMYADEGGAREASEVEILLPEESLARVCYLCRGTEYNYGDARFERLPGTSGYQSLYVCEYCASMCKLRKWIAETAANRRLKSVQSKTPHSNCRGIRFLIDLGLFGPPC</sequence>
<dbReference type="OrthoDB" id="3793816at2759"/>
<accession>A0A9P5NSN0</accession>
<gene>
    <name evidence="1" type="ORF">CPB84DRAFT_1728052</name>
</gene>
<dbReference type="AlphaFoldDB" id="A0A9P5NSN0"/>
<evidence type="ECO:0000313" key="2">
    <source>
        <dbReference type="Proteomes" id="UP000724874"/>
    </source>
</evidence>
<organism evidence="1 2">
    <name type="scientific">Gymnopilus junonius</name>
    <name type="common">Spectacular rustgill mushroom</name>
    <name type="synonym">Gymnopilus spectabilis subsp. junonius</name>
    <dbReference type="NCBI Taxonomy" id="109634"/>
    <lineage>
        <taxon>Eukaryota</taxon>
        <taxon>Fungi</taxon>
        <taxon>Dikarya</taxon>
        <taxon>Basidiomycota</taxon>
        <taxon>Agaricomycotina</taxon>
        <taxon>Agaricomycetes</taxon>
        <taxon>Agaricomycetidae</taxon>
        <taxon>Agaricales</taxon>
        <taxon>Agaricineae</taxon>
        <taxon>Hymenogastraceae</taxon>
        <taxon>Gymnopilus</taxon>
    </lineage>
</organism>
<protein>
    <submittedName>
        <fullName evidence="1">Uncharacterized protein</fullName>
    </submittedName>
</protein>
<dbReference type="Proteomes" id="UP000724874">
    <property type="component" value="Unassembled WGS sequence"/>
</dbReference>
<dbReference type="EMBL" id="JADNYJ010000028">
    <property type="protein sequence ID" value="KAF8903922.1"/>
    <property type="molecule type" value="Genomic_DNA"/>
</dbReference>
<evidence type="ECO:0000313" key="1">
    <source>
        <dbReference type="EMBL" id="KAF8903922.1"/>
    </source>
</evidence>
<keyword evidence="2" id="KW-1185">Reference proteome</keyword>
<reference evidence="1" key="1">
    <citation type="submission" date="2020-11" db="EMBL/GenBank/DDBJ databases">
        <authorList>
            <consortium name="DOE Joint Genome Institute"/>
            <person name="Ahrendt S."/>
            <person name="Riley R."/>
            <person name="Andreopoulos W."/>
            <person name="LaButti K."/>
            <person name="Pangilinan J."/>
            <person name="Ruiz-duenas F.J."/>
            <person name="Barrasa J.M."/>
            <person name="Sanchez-Garcia M."/>
            <person name="Camarero S."/>
            <person name="Miyauchi S."/>
            <person name="Serrano A."/>
            <person name="Linde D."/>
            <person name="Babiker R."/>
            <person name="Drula E."/>
            <person name="Ayuso-Fernandez I."/>
            <person name="Pacheco R."/>
            <person name="Padilla G."/>
            <person name="Ferreira P."/>
            <person name="Barriuso J."/>
            <person name="Kellner H."/>
            <person name="Castanera R."/>
            <person name="Alfaro M."/>
            <person name="Ramirez L."/>
            <person name="Pisabarro A.G."/>
            <person name="Kuo A."/>
            <person name="Tritt A."/>
            <person name="Lipzen A."/>
            <person name="He G."/>
            <person name="Yan M."/>
            <person name="Ng V."/>
            <person name="Cullen D."/>
            <person name="Martin F."/>
            <person name="Rosso M.-N."/>
            <person name="Henrissat B."/>
            <person name="Hibbett D."/>
            <person name="Martinez A.T."/>
            <person name="Grigoriev I.V."/>
        </authorList>
    </citation>
    <scope>NUCLEOTIDE SEQUENCE</scope>
    <source>
        <strain evidence="1">AH 44721</strain>
    </source>
</reference>
<name>A0A9P5NSN0_GYMJU</name>